<keyword evidence="4" id="KW-1185">Reference proteome</keyword>
<evidence type="ECO:0000256" key="1">
    <source>
        <dbReference type="SAM" id="MobiDB-lite"/>
    </source>
</evidence>
<gene>
    <name evidence="3" type="ORF">GGR88_000875</name>
</gene>
<evidence type="ECO:0000259" key="2">
    <source>
        <dbReference type="Pfam" id="PF00188"/>
    </source>
</evidence>
<dbReference type="Proteomes" id="UP000734218">
    <property type="component" value="Unassembled WGS sequence"/>
</dbReference>
<dbReference type="InterPro" id="IPR035940">
    <property type="entry name" value="CAP_sf"/>
</dbReference>
<organism evidence="3 4">
    <name type="scientific">Sphingomonas jejuensis</name>
    <dbReference type="NCBI Taxonomy" id="904715"/>
    <lineage>
        <taxon>Bacteria</taxon>
        <taxon>Pseudomonadati</taxon>
        <taxon>Pseudomonadota</taxon>
        <taxon>Alphaproteobacteria</taxon>
        <taxon>Sphingomonadales</taxon>
        <taxon>Sphingomonadaceae</taxon>
        <taxon>Sphingomonas</taxon>
    </lineage>
</organism>
<name>A0ABX0XJ96_9SPHN</name>
<proteinExistence type="predicted"/>
<dbReference type="SUPFAM" id="SSF55797">
    <property type="entry name" value="PR-1-like"/>
    <property type="match status" value="1"/>
</dbReference>
<sequence length="351" mass="35534">MRTAPSPPLALVLPAIALLTACGGGGGGDTQAAPVTIVPPAATTPAPAPAATTPTPAPAPAATAPAATGWAGAAAALYDSAPDLASCRAGALKAGVRQQALAELNALRARHGLAAVAYAPSGDGEVAEASMMMAANGQLSHTPPTSWTCYTAAGANGAGSGNLYMAWGNGLGFMSADDHFAAWINEGGSNALGHRRWLLDPFLGQVSYGRFAVQRADGHRIDAVTLKVFGFAAAAAAPGTVPGFVAVPQGDYPVRYFRAGDYLSFSVAPSRNRDGSDRRVGLSGARVTVTDPAGATLPIADQSADNNGYGLANNLQWRVAGLVRGTEYRVRIDGVTGAPAASYSYAFRVVD</sequence>
<dbReference type="InterPro" id="IPR014044">
    <property type="entry name" value="CAP_dom"/>
</dbReference>
<protein>
    <submittedName>
        <fullName evidence="3">Uncharacterized protein YkwD</fullName>
    </submittedName>
</protein>
<comment type="caution">
    <text evidence="3">The sequence shown here is derived from an EMBL/GenBank/DDBJ whole genome shotgun (WGS) entry which is preliminary data.</text>
</comment>
<feature type="domain" description="SCP" evidence="2">
    <location>
        <begin position="101"/>
        <end position="201"/>
    </location>
</feature>
<dbReference type="RefSeq" id="WP_167953350.1">
    <property type="nucleotide sequence ID" value="NZ_JAATJE010000001.1"/>
</dbReference>
<dbReference type="PROSITE" id="PS51257">
    <property type="entry name" value="PROKAR_LIPOPROTEIN"/>
    <property type="match status" value="1"/>
</dbReference>
<dbReference type="Gene3D" id="3.40.33.10">
    <property type="entry name" value="CAP"/>
    <property type="match status" value="1"/>
</dbReference>
<evidence type="ECO:0000313" key="4">
    <source>
        <dbReference type="Proteomes" id="UP000734218"/>
    </source>
</evidence>
<dbReference type="EMBL" id="JAATJE010000001">
    <property type="protein sequence ID" value="NJC33401.1"/>
    <property type="molecule type" value="Genomic_DNA"/>
</dbReference>
<reference evidence="3 4" key="1">
    <citation type="submission" date="2020-03" db="EMBL/GenBank/DDBJ databases">
        <title>Genomic Encyclopedia of Type Strains, Phase IV (KMG-IV): sequencing the most valuable type-strain genomes for metagenomic binning, comparative biology and taxonomic classification.</title>
        <authorList>
            <person name="Goeker M."/>
        </authorList>
    </citation>
    <scope>NUCLEOTIDE SEQUENCE [LARGE SCALE GENOMIC DNA]</scope>
    <source>
        <strain evidence="3 4">DSM 27651</strain>
    </source>
</reference>
<dbReference type="Pfam" id="PF00188">
    <property type="entry name" value="CAP"/>
    <property type="match status" value="1"/>
</dbReference>
<feature type="region of interest" description="Disordered" evidence="1">
    <location>
        <begin position="44"/>
        <end position="64"/>
    </location>
</feature>
<accession>A0ABX0XJ96</accession>
<evidence type="ECO:0000313" key="3">
    <source>
        <dbReference type="EMBL" id="NJC33401.1"/>
    </source>
</evidence>